<dbReference type="InterPro" id="IPR002105">
    <property type="entry name" value="Dockerin_1_rpt"/>
</dbReference>
<dbReference type="PROSITE" id="PS51892">
    <property type="entry name" value="SUBTILASE"/>
    <property type="match status" value="1"/>
</dbReference>
<sequence>MNGSSITKKSAVIALSTGLLLSPVSNYSMPTATAEDWKAETVLSSLTETQRQALHQLEVNNAEGLQGFQSGELASDEEISVIVQFESKPGHVAVLEAAVQGKSIKKADAKAQVEKEHKIFKEDVAKHLSTSHLKGKKVAPKITQTYKEAYNGVAMTLPANQVEQLLKSEAVKAVFKNQAFTVDPVKEDHPNDVEREITTSVESIPYLNVDELHKEGITGEGIKVGVIDTGIDYNHPDLKDAYKGGYDFVDDDADPMEATYEDWESTSEPEFSYTGSSYYTSHGTHVSGTIVGQNENDSEVSVEGVAPDADLYVYRVLGPYGSGYTEDVLAGIEKSVQDGMDVINLSLGASVNDPYYPTSTALNYAVLNGVTAVVSAGNAGPNDFTLGSPGTAALALTVGASDVPVSQTTFTGETSDGWSAEIVSMARGFAHSFASLEDQTLELVDVGLGYEEDYENKNVEGKIAFVQRGNFALNDKVKLAKEHGAKAVIMYNNAEGHVGYNLGESTSYVPAFSMTMAAGEELKAAITSGASNFSFTNLEENVTEGDHLADFSSRGPVNKSYDMKPEVVAPGVSVLSTFPSYMIDPEKTDDYQYAYSRLSGTSMASPFTAGVAALLLGENPDLEPADIKTILMNTADSLNGDYSVFEVGAGRVDPYQALHSQTKIQIKDETLLPSGEELIPIDNPTGGLIFGNQVVAEGAHLRVQKSFEITNNSDEKKTFDIRVIENVQEGTLSLKENGVQVTTDKSIKVNGGKKKTSNLFLTMPKTAAKGIYEGYLVVTNSHDPSESYRVPFSVKRTEEGFNTLELLSPAFAPSHYTHGYDPFRYPWAMAEFNLSSPMKSMDIILQDGETGEDLGLIGTLDLENALIDNNYLLRVFQGSYYAFTGDQKNPVSEEMTIAKPGHYKIKYAMTDPKGKVKTKTEHFYIDIEGPTFKSSLDGESPFLEYQPGQETYPFEIEITDPLIEDMQAAGVDADQSKNFMIYYWNSPFPSSPLYMDENGKFVEEIAMNENVEALNFRMKGYDMAGNNSAMKNYFFIKEGTPNAYLKTGAKTVKTGEVVTATLALDNVQDVKEATWTFEDHYGLQTEVIDAKLSEEYSDIASLTLDGNQINVTFNEPNQSFDHSKIVDVQVKVQDERFTKQDGLDPTVTITNSNNETIDLLHAGAEFAVNPGFNSITGYVSPEGFDGGSGFNAKKDWTKAGATIEFKKSTGDVFTPSSINEHGEYSIGKLPLSEDPYEVKVQVPGHFLTKNTERIGYEYNGELYGKYQRATNLKPVGGDVNQDNVIDIYDAIAIQDAWNTDHRAADINFDGTVNANDIKFVKKNYLLQNEHVEDVPAPVESADGKTLDSILEELGL</sequence>
<dbReference type="InterPro" id="IPR036439">
    <property type="entry name" value="Dockerin_dom_sf"/>
</dbReference>
<dbReference type="SUPFAM" id="SSF63446">
    <property type="entry name" value="Type I dockerin domain"/>
    <property type="match status" value="1"/>
</dbReference>
<feature type="domain" description="Dockerin" evidence="11">
    <location>
        <begin position="1272"/>
        <end position="1336"/>
    </location>
</feature>
<dbReference type="PANTHER" id="PTHR43806:SF65">
    <property type="entry name" value="SERINE PROTEASE APRX"/>
    <property type="match status" value="1"/>
</dbReference>
<evidence type="ECO:0000256" key="8">
    <source>
        <dbReference type="PIRSR" id="PIRSR615500-1"/>
    </source>
</evidence>
<feature type="active site" description="Charge relay system" evidence="8 9">
    <location>
        <position position="602"/>
    </location>
</feature>
<feature type="active site" description="Charge relay system" evidence="8 9">
    <location>
        <position position="282"/>
    </location>
</feature>
<dbReference type="GO" id="GO:0004252">
    <property type="term" value="F:serine-type endopeptidase activity"/>
    <property type="evidence" value="ECO:0007669"/>
    <property type="project" value="UniProtKB-UniRule"/>
</dbReference>
<evidence type="ECO:0000256" key="9">
    <source>
        <dbReference type="PROSITE-ProRule" id="PRU01240"/>
    </source>
</evidence>
<dbReference type="OrthoDB" id="9798386at2"/>
<dbReference type="SUPFAM" id="SSF52025">
    <property type="entry name" value="PA domain"/>
    <property type="match status" value="1"/>
</dbReference>
<dbReference type="Pfam" id="PF00404">
    <property type="entry name" value="Dockerin_1"/>
    <property type="match status" value="1"/>
</dbReference>
<dbReference type="GO" id="GO:0004553">
    <property type="term" value="F:hydrolase activity, hydrolyzing O-glycosyl compounds"/>
    <property type="evidence" value="ECO:0007669"/>
    <property type="project" value="InterPro"/>
</dbReference>
<feature type="active site" description="Charge relay system" evidence="8 9">
    <location>
        <position position="228"/>
    </location>
</feature>
<dbReference type="InterPro" id="IPR016134">
    <property type="entry name" value="Dockerin_dom"/>
</dbReference>
<dbReference type="PROSITE" id="PS00136">
    <property type="entry name" value="SUBTILASE_ASP"/>
    <property type="match status" value="1"/>
</dbReference>
<dbReference type="CDD" id="cd02133">
    <property type="entry name" value="PA_C5a_like"/>
    <property type="match status" value="1"/>
</dbReference>
<dbReference type="InterPro" id="IPR023828">
    <property type="entry name" value="Peptidase_S8_Ser-AS"/>
</dbReference>
<evidence type="ECO:0000256" key="4">
    <source>
        <dbReference type="ARBA" id="ARBA00022670"/>
    </source>
</evidence>
<evidence type="ECO:0000259" key="11">
    <source>
        <dbReference type="PROSITE" id="PS51766"/>
    </source>
</evidence>
<organism evidence="12 13">
    <name type="scientific">Rossellomorea aquimaris</name>
    <dbReference type="NCBI Taxonomy" id="189382"/>
    <lineage>
        <taxon>Bacteria</taxon>
        <taxon>Bacillati</taxon>
        <taxon>Bacillota</taxon>
        <taxon>Bacilli</taxon>
        <taxon>Bacillales</taxon>
        <taxon>Bacillaceae</taxon>
        <taxon>Rossellomorea</taxon>
    </lineage>
</organism>
<keyword evidence="5" id="KW-0732">Signal</keyword>
<dbReference type="InterPro" id="IPR003137">
    <property type="entry name" value="PA_domain"/>
</dbReference>
<dbReference type="InterPro" id="IPR022398">
    <property type="entry name" value="Peptidase_S8_His-AS"/>
</dbReference>
<keyword evidence="3" id="KW-0964">Secreted</keyword>
<evidence type="ECO:0000256" key="6">
    <source>
        <dbReference type="ARBA" id="ARBA00022801"/>
    </source>
</evidence>
<evidence type="ECO:0000256" key="1">
    <source>
        <dbReference type="ARBA" id="ARBA00011073"/>
    </source>
</evidence>
<evidence type="ECO:0000313" key="12">
    <source>
        <dbReference type="EMBL" id="TYS88925.1"/>
    </source>
</evidence>
<evidence type="ECO:0000313" key="13">
    <source>
        <dbReference type="Proteomes" id="UP000324269"/>
    </source>
</evidence>
<dbReference type="Proteomes" id="UP000324269">
    <property type="component" value="Unassembled WGS sequence"/>
</dbReference>
<evidence type="ECO:0000256" key="2">
    <source>
        <dbReference type="ARBA" id="ARBA00022512"/>
    </source>
</evidence>
<reference evidence="12 13" key="1">
    <citation type="submission" date="2019-08" db="EMBL/GenBank/DDBJ databases">
        <title>Bacillus genomes from the desert of Cuatro Cienegas, Coahuila.</title>
        <authorList>
            <person name="Olmedo-Alvarez G."/>
        </authorList>
    </citation>
    <scope>NUCLEOTIDE SEQUENCE [LARGE SCALE GENOMIC DNA]</scope>
    <source>
        <strain evidence="12 13">CH87b_3T</strain>
    </source>
</reference>
<dbReference type="Gene3D" id="3.40.50.200">
    <property type="entry name" value="Peptidase S8/S53 domain"/>
    <property type="match status" value="1"/>
</dbReference>
<comment type="caution">
    <text evidence="12">The sequence shown here is derived from an EMBL/GenBank/DDBJ whole genome shotgun (WGS) entry which is preliminary data.</text>
</comment>
<dbReference type="EMBL" id="VTEZ01000001">
    <property type="protein sequence ID" value="TYS88925.1"/>
    <property type="molecule type" value="Genomic_DNA"/>
</dbReference>
<dbReference type="Pfam" id="PF02225">
    <property type="entry name" value="PA"/>
    <property type="match status" value="1"/>
</dbReference>
<dbReference type="PROSITE" id="PS51766">
    <property type="entry name" value="DOCKERIN"/>
    <property type="match status" value="1"/>
</dbReference>
<keyword evidence="7 9" id="KW-0720">Serine protease</keyword>
<keyword evidence="2" id="KW-0134">Cell wall</keyword>
<evidence type="ECO:0000256" key="5">
    <source>
        <dbReference type="ARBA" id="ARBA00022729"/>
    </source>
</evidence>
<dbReference type="PROSITE" id="PS00138">
    <property type="entry name" value="SUBTILASE_SER"/>
    <property type="match status" value="1"/>
</dbReference>
<gene>
    <name evidence="12" type="ORF">FZC85_04990</name>
</gene>
<dbReference type="InterPro" id="IPR023827">
    <property type="entry name" value="Peptidase_S8_Asp-AS"/>
</dbReference>
<keyword evidence="4 9" id="KW-0645">Protease</keyword>
<dbReference type="InterPro" id="IPR010259">
    <property type="entry name" value="S8pro/Inhibitor_I9"/>
</dbReference>
<dbReference type="Pfam" id="PF05922">
    <property type="entry name" value="Inhibitor_I9"/>
    <property type="match status" value="1"/>
</dbReference>
<dbReference type="SUPFAM" id="SSF52743">
    <property type="entry name" value="Subtilisin-like"/>
    <property type="match status" value="1"/>
</dbReference>
<dbReference type="Pfam" id="PF00082">
    <property type="entry name" value="Peptidase_S8"/>
    <property type="match status" value="1"/>
</dbReference>
<proteinExistence type="inferred from homology"/>
<dbReference type="InterPro" id="IPR050131">
    <property type="entry name" value="Peptidase_S8_subtilisin-like"/>
</dbReference>
<keyword evidence="6 9" id="KW-0378">Hydrolase</keyword>
<dbReference type="GO" id="GO:0006508">
    <property type="term" value="P:proteolysis"/>
    <property type="evidence" value="ECO:0007669"/>
    <property type="project" value="UniProtKB-KW"/>
</dbReference>
<evidence type="ECO:0000256" key="7">
    <source>
        <dbReference type="ARBA" id="ARBA00022825"/>
    </source>
</evidence>
<evidence type="ECO:0000256" key="3">
    <source>
        <dbReference type="ARBA" id="ARBA00022525"/>
    </source>
</evidence>
<dbReference type="Gene3D" id="2.60.40.4130">
    <property type="match status" value="1"/>
</dbReference>
<protein>
    <submittedName>
        <fullName evidence="12">S8 family serine peptidase</fullName>
    </submittedName>
</protein>
<name>A0A5D4U4T2_9BACI</name>
<dbReference type="InterPro" id="IPR034213">
    <property type="entry name" value="S8_Vpr-like"/>
</dbReference>
<dbReference type="InterPro" id="IPR036852">
    <property type="entry name" value="Peptidase_S8/S53_dom_sf"/>
</dbReference>
<dbReference type="InterPro" id="IPR000209">
    <property type="entry name" value="Peptidase_S8/S53_dom"/>
</dbReference>
<dbReference type="PRINTS" id="PR00723">
    <property type="entry name" value="SUBTILISIN"/>
</dbReference>
<evidence type="ECO:0000256" key="10">
    <source>
        <dbReference type="RuleBase" id="RU003355"/>
    </source>
</evidence>
<dbReference type="CDD" id="cd07474">
    <property type="entry name" value="Peptidases_S8_subtilisin_Vpr-like"/>
    <property type="match status" value="1"/>
</dbReference>
<dbReference type="Gene3D" id="3.50.30.30">
    <property type="match status" value="1"/>
</dbReference>
<comment type="similarity">
    <text evidence="1 9 10">Belongs to the peptidase S8 family.</text>
</comment>
<dbReference type="GO" id="GO:0000272">
    <property type="term" value="P:polysaccharide catabolic process"/>
    <property type="evidence" value="ECO:0007669"/>
    <property type="project" value="InterPro"/>
</dbReference>
<dbReference type="InterPro" id="IPR046450">
    <property type="entry name" value="PA_dom_sf"/>
</dbReference>
<accession>A0A5D4U4T2</accession>
<dbReference type="CDD" id="cd14254">
    <property type="entry name" value="Dockerin_II"/>
    <property type="match status" value="1"/>
</dbReference>
<dbReference type="PROSITE" id="PS00137">
    <property type="entry name" value="SUBTILASE_HIS"/>
    <property type="match status" value="1"/>
</dbReference>
<dbReference type="PANTHER" id="PTHR43806">
    <property type="entry name" value="PEPTIDASE S8"/>
    <property type="match status" value="1"/>
</dbReference>
<dbReference type="InterPro" id="IPR015500">
    <property type="entry name" value="Peptidase_S8_subtilisin-rel"/>
</dbReference>